<keyword evidence="3" id="KW-1185">Reference proteome</keyword>
<reference evidence="3" key="1">
    <citation type="submission" date="2015-09" db="EMBL/GenBank/DDBJ databases">
        <authorList>
            <person name="Bertelli C."/>
        </authorList>
    </citation>
    <scope>NUCLEOTIDE SEQUENCE [LARGE SCALE GENOMIC DNA]</scope>
    <source>
        <strain evidence="3">KNic</strain>
    </source>
</reference>
<feature type="chain" id="PRO_5006860361" evidence="1">
    <location>
        <begin position="24"/>
        <end position="277"/>
    </location>
</feature>
<dbReference type="STRING" id="389348.PNK_0471"/>
<protein>
    <submittedName>
        <fullName evidence="2">Uncharacterized protein</fullName>
    </submittedName>
</protein>
<dbReference type="RefSeq" id="WP_051981861.1">
    <property type="nucleotide sequence ID" value="NZ_LN879502.1"/>
</dbReference>
<name>A0A0U5JBD2_9BACT</name>
<organism evidence="2 3">
    <name type="scientific">Candidatus Protochlamydia naegleriophila</name>
    <dbReference type="NCBI Taxonomy" id="389348"/>
    <lineage>
        <taxon>Bacteria</taxon>
        <taxon>Pseudomonadati</taxon>
        <taxon>Chlamydiota</taxon>
        <taxon>Chlamydiia</taxon>
        <taxon>Parachlamydiales</taxon>
        <taxon>Parachlamydiaceae</taxon>
        <taxon>Candidatus Protochlamydia</taxon>
    </lineage>
</organism>
<dbReference type="EMBL" id="LN879502">
    <property type="protein sequence ID" value="CUI16100.1"/>
    <property type="molecule type" value="Genomic_DNA"/>
</dbReference>
<keyword evidence="1" id="KW-0732">Signal</keyword>
<accession>A0A0U5JBD2</accession>
<dbReference type="InterPro" id="IPR009045">
    <property type="entry name" value="Zn_M74/Hedgehog-like"/>
</dbReference>
<evidence type="ECO:0000313" key="2">
    <source>
        <dbReference type="EMBL" id="CUI16100.1"/>
    </source>
</evidence>
<proteinExistence type="predicted"/>
<dbReference type="Proteomes" id="UP000069902">
    <property type="component" value="Chromosome cPNK"/>
</dbReference>
<evidence type="ECO:0000313" key="3">
    <source>
        <dbReference type="Proteomes" id="UP000069902"/>
    </source>
</evidence>
<dbReference type="PATRIC" id="fig|389348.3.peg.520"/>
<feature type="signal peptide" evidence="1">
    <location>
        <begin position="1"/>
        <end position="23"/>
    </location>
</feature>
<dbReference type="AlphaFoldDB" id="A0A0U5JBD2"/>
<dbReference type="KEGG" id="pnl:PNK_0471"/>
<evidence type="ECO:0000256" key="1">
    <source>
        <dbReference type="SAM" id="SignalP"/>
    </source>
</evidence>
<sequence>MSLQTVIKACLCLVLLSSCSSSSKPVSTTSSLSGEYIYRHHGDSLVQVDPMVPQKRVAYPWEEKQVGAYPKITKDFFRCKGSSLHPVHLVQKEKELVRYYDCGGPQKHSLPLRDQKEFIYPILIDLLNYIQMKTNKRVVITCGHCCPDHNLYVDPSPSYQSNKHLIGAEVDFYVQGLEHKPEMVIDLILAYYRETPKYKGLKDFEEFKRYEKEDSKVVTPPWYNKEVFVKLFKKSEGRDLDNRHSYPYLSIQVRFDWDTNEKVNYSWDKAFRNFHRW</sequence>
<gene>
    <name evidence="2" type="ORF">PNK_0471</name>
</gene>
<dbReference type="SUPFAM" id="SSF55166">
    <property type="entry name" value="Hedgehog/DD-peptidase"/>
    <property type="match status" value="1"/>
</dbReference>
<dbReference type="InParanoid" id="A0A0U5JBD2"/>